<dbReference type="InterPro" id="IPR009057">
    <property type="entry name" value="Homeodomain-like_sf"/>
</dbReference>
<keyword evidence="1 2" id="KW-0238">DNA-binding</keyword>
<dbReference type="GO" id="GO:0003677">
    <property type="term" value="F:DNA binding"/>
    <property type="evidence" value="ECO:0007669"/>
    <property type="project" value="UniProtKB-UniRule"/>
</dbReference>
<dbReference type="SUPFAM" id="SSF46689">
    <property type="entry name" value="Homeodomain-like"/>
    <property type="match status" value="1"/>
</dbReference>
<dbReference type="PROSITE" id="PS50977">
    <property type="entry name" value="HTH_TETR_2"/>
    <property type="match status" value="1"/>
</dbReference>
<feature type="DNA-binding region" description="H-T-H motif" evidence="2">
    <location>
        <begin position="56"/>
        <end position="75"/>
    </location>
</feature>
<dbReference type="SUPFAM" id="SSF48498">
    <property type="entry name" value="Tetracyclin repressor-like, C-terminal domain"/>
    <property type="match status" value="1"/>
</dbReference>
<dbReference type="InterPro" id="IPR050624">
    <property type="entry name" value="HTH-type_Tx_Regulator"/>
</dbReference>
<evidence type="ECO:0000256" key="2">
    <source>
        <dbReference type="PROSITE-ProRule" id="PRU00335"/>
    </source>
</evidence>
<dbReference type="InterPro" id="IPR001647">
    <property type="entry name" value="HTH_TetR"/>
</dbReference>
<dbReference type="EMBL" id="CP042913">
    <property type="protein sequence ID" value="QEG34288.1"/>
    <property type="molecule type" value="Genomic_DNA"/>
</dbReference>
<dbReference type="PANTHER" id="PTHR43479">
    <property type="entry name" value="ACREF/ENVCD OPERON REPRESSOR-RELATED"/>
    <property type="match status" value="1"/>
</dbReference>
<accession>A0A5B9Q5H6</accession>
<dbReference type="Gene3D" id="1.10.10.60">
    <property type="entry name" value="Homeodomain-like"/>
    <property type="match status" value="1"/>
</dbReference>
<dbReference type="Gene3D" id="1.10.357.10">
    <property type="entry name" value="Tetracycline Repressor, domain 2"/>
    <property type="match status" value="1"/>
</dbReference>
<dbReference type="Pfam" id="PF21313">
    <property type="entry name" value="EthR_C"/>
    <property type="match status" value="1"/>
</dbReference>
<dbReference type="Proteomes" id="UP000323917">
    <property type="component" value="Chromosome"/>
</dbReference>
<organism evidence="4 5">
    <name type="scientific">Bythopirellula goksoeyrii</name>
    <dbReference type="NCBI Taxonomy" id="1400387"/>
    <lineage>
        <taxon>Bacteria</taxon>
        <taxon>Pseudomonadati</taxon>
        <taxon>Planctomycetota</taxon>
        <taxon>Planctomycetia</taxon>
        <taxon>Pirellulales</taxon>
        <taxon>Lacipirellulaceae</taxon>
        <taxon>Bythopirellula</taxon>
    </lineage>
</organism>
<dbReference type="InterPro" id="IPR049397">
    <property type="entry name" value="EthR_C"/>
</dbReference>
<keyword evidence="5" id="KW-1185">Reference proteome</keyword>
<evidence type="ECO:0000313" key="4">
    <source>
        <dbReference type="EMBL" id="QEG34288.1"/>
    </source>
</evidence>
<proteinExistence type="predicted"/>
<feature type="domain" description="HTH tetR-type" evidence="3">
    <location>
        <begin position="33"/>
        <end position="93"/>
    </location>
</feature>
<dbReference type="InterPro" id="IPR036271">
    <property type="entry name" value="Tet_transcr_reg_TetR-rel_C_sf"/>
</dbReference>
<dbReference type="Pfam" id="PF00440">
    <property type="entry name" value="TetR_N"/>
    <property type="match status" value="1"/>
</dbReference>
<evidence type="ECO:0000259" key="3">
    <source>
        <dbReference type="PROSITE" id="PS50977"/>
    </source>
</evidence>
<dbReference type="KEGG" id="bgok:Pr1d_15620"/>
<name>A0A5B9Q5H6_9BACT</name>
<evidence type="ECO:0000256" key="1">
    <source>
        <dbReference type="ARBA" id="ARBA00023125"/>
    </source>
</evidence>
<dbReference type="OrthoDB" id="252501at2"/>
<evidence type="ECO:0000313" key="5">
    <source>
        <dbReference type="Proteomes" id="UP000323917"/>
    </source>
</evidence>
<dbReference type="AlphaFoldDB" id="A0A5B9Q5H6"/>
<gene>
    <name evidence="4" type="primary">ethR_1</name>
    <name evidence="4" type="ORF">Pr1d_15620</name>
</gene>
<dbReference type="PANTHER" id="PTHR43479:SF7">
    <property type="entry name" value="TETR-FAMILY TRANSCRIPTIONAL REGULATOR"/>
    <property type="match status" value="1"/>
</dbReference>
<protein>
    <submittedName>
        <fullName evidence="4">HTH-type transcriptional regulator EthR</fullName>
    </submittedName>
</protein>
<sequence length="243" mass="27886">MRALTYDIMSDTKQSQIRRRNDPRNRRTLRKSERTRQAILDAALKFLWTHPFRDLTVGELMSLAGTSRPAFYQYFEDLHGLMETLLHAIEKDIFGVATPWLQGEGDPLPLLEESMEGLVRVCYQQGPILRAVSDAAPMDERLEKAWTNFLKDFDDAVTQRIEQHQKTGLILPFDARSVAIALNRMDAYLLIHHFGRRPRGNRDSVRKAILQVWVSTLYSGQAVSGDVSERRAKRAKTSRSKTS</sequence>
<reference evidence="4 5" key="1">
    <citation type="submission" date="2019-08" db="EMBL/GenBank/DDBJ databases">
        <title>Deep-cultivation of Planctomycetes and their phenomic and genomic characterization uncovers novel biology.</title>
        <authorList>
            <person name="Wiegand S."/>
            <person name="Jogler M."/>
            <person name="Boedeker C."/>
            <person name="Pinto D."/>
            <person name="Vollmers J."/>
            <person name="Rivas-Marin E."/>
            <person name="Kohn T."/>
            <person name="Peeters S.H."/>
            <person name="Heuer A."/>
            <person name="Rast P."/>
            <person name="Oberbeckmann S."/>
            <person name="Bunk B."/>
            <person name="Jeske O."/>
            <person name="Meyerdierks A."/>
            <person name="Storesund J.E."/>
            <person name="Kallscheuer N."/>
            <person name="Luecker S."/>
            <person name="Lage O.M."/>
            <person name="Pohl T."/>
            <person name="Merkel B.J."/>
            <person name="Hornburger P."/>
            <person name="Mueller R.-W."/>
            <person name="Bruemmer F."/>
            <person name="Labrenz M."/>
            <person name="Spormann A.M."/>
            <person name="Op den Camp H."/>
            <person name="Overmann J."/>
            <person name="Amann R."/>
            <person name="Jetten M.S.M."/>
            <person name="Mascher T."/>
            <person name="Medema M.H."/>
            <person name="Devos D.P."/>
            <person name="Kaster A.-K."/>
            <person name="Ovreas L."/>
            <person name="Rohde M."/>
            <person name="Galperin M.Y."/>
            <person name="Jogler C."/>
        </authorList>
    </citation>
    <scope>NUCLEOTIDE SEQUENCE [LARGE SCALE GENOMIC DNA]</scope>
    <source>
        <strain evidence="4 5">Pr1d</strain>
    </source>
</reference>